<feature type="signal peptide" evidence="1">
    <location>
        <begin position="1"/>
        <end position="22"/>
    </location>
</feature>
<protein>
    <submittedName>
        <fullName evidence="2">Uncharacterized protein</fullName>
    </submittedName>
</protein>
<evidence type="ECO:0000313" key="2">
    <source>
        <dbReference type="EMBL" id="GAA6170270.1"/>
    </source>
</evidence>
<dbReference type="Proteomes" id="UP001465153">
    <property type="component" value="Unassembled WGS sequence"/>
</dbReference>
<evidence type="ECO:0000313" key="3">
    <source>
        <dbReference type="Proteomes" id="UP001465153"/>
    </source>
</evidence>
<comment type="caution">
    <text evidence="2">The sequence shown here is derived from an EMBL/GenBank/DDBJ whole genome shotgun (WGS) entry which is preliminary data.</text>
</comment>
<sequence>MKKYAYFSIGVWLLMYGQLSHANACDNAWDTWIDNMYADMKFNYDDHSVKISQGKELELFRQYLSNAEVVVSDLNRLISLSSNQELLRKLRRIQDDYYTIADMGRLSYAIILAEKRNNTDLFFGAVKGIYKDRFKHLALPLLNRAAIEYRKYQIRETKIDEEMAARKRILDSYRSMFDSVSGRLKFEYIPCF</sequence>
<dbReference type="RefSeq" id="WP_353304572.1">
    <property type="nucleotide sequence ID" value="NZ_BAABWN010000022.1"/>
</dbReference>
<proteinExistence type="predicted"/>
<keyword evidence="1" id="KW-0732">Signal</keyword>
<keyword evidence="3" id="KW-1185">Reference proteome</keyword>
<feature type="chain" id="PRO_5046571662" evidence="1">
    <location>
        <begin position="23"/>
        <end position="192"/>
    </location>
</feature>
<name>A0ABQ0AF50_9GAMM</name>
<reference evidence="2 3" key="1">
    <citation type="submission" date="2024-04" db="EMBL/GenBank/DDBJ databases">
        <title>Draft genome sequence of Sessilibacter corallicola NBRC 116591.</title>
        <authorList>
            <person name="Miyakawa T."/>
            <person name="Kusuya Y."/>
            <person name="Miura T."/>
        </authorList>
    </citation>
    <scope>NUCLEOTIDE SEQUENCE [LARGE SCALE GENOMIC DNA]</scope>
    <source>
        <strain evidence="2 3">KU-00831-HH</strain>
    </source>
</reference>
<gene>
    <name evidence="2" type="ORF">NBRC116591_40840</name>
</gene>
<accession>A0ABQ0AF50</accession>
<dbReference type="EMBL" id="BAABWN010000022">
    <property type="protein sequence ID" value="GAA6170270.1"/>
    <property type="molecule type" value="Genomic_DNA"/>
</dbReference>
<organism evidence="2 3">
    <name type="scientific">Sessilibacter corallicola</name>
    <dbReference type="NCBI Taxonomy" id="2904075"/>
    <lineage>
        <taxon>Bacteria</taxon>
        <taxon>Pseudomonadati</taxon>
        <taxon>Pseudomonadota</taxon>
        <taxon>Gammaproteobacteria</taxon>
        <taxon>Cellvibrionales</taxon>
        <taxon>Cellvibrionaceae</taxon>
        <taxon>Sessilibacter</taxon>
    </lineage>
</organism>
<evidence type="ECO:0000256" key="1">
    <source>
        <dbReference type="SAM" id="SignalP"/>
    </source>
</evidence>